<evidence type="ECO:0000259" key="14">
    <source>
        <dbReference type="PROSITE" id="PS50862"/>
    </source>
</evidence>
<comment type="catalytic activity">
    <reaction evidence="12">
        <text>tRNA(Thr) + L-threonine + ATP = L-threonyl-tRNA(Thr) + AMP + diphosphate + H(+)</text>
        <dbReference type="Rhea" id="RHEA:24624"/>
        <dbReference type="Rhea" id="RHEA-COMP:9670"/>
        <dbReference type="Rhea" id="RHEA-COMP:9704"/>
        <dbReference type="ChEBI" id="CHEBI:15378"/>
        <dbReference type="ChEBI" id="CHEBI:30616"/>
        <dbReference type="ChEBI" id="CHEBI:33019"/>
        <dbReference type="ChEBI" id="CHEBI:57926"/>
        <dbReference type="ChEBI" id="CHEBI:78442"/>
        <dbReference type="ChEBI" id="CHEBI:78534"/>
        <dbReference type="ChEBI" id="CHEBI:456215"/>
        <dbReference type="EC" id="6.1.1.3"/>
    </reaction>
</comment>
<dbReference type="InterPro" id="IPR033728">
    <property type="entry name" value="ThrRS_core"/>
</dbReference>
<dbReference type="GO" id="GO:0005524">
    <property type="term" value="F:ATP binding"/>
    <property type="evidence" value="ECO:0007669"/>
    <property type="project" value="UniProtKB-KW"/>
</dbReference>
<dbReference type="CDD" id="cd00771">
    <property type="entry name" value="ThrRS_core"/>
    <property type="match status" value="1"/>
</dbReference>
<dbReference type="Gene3D" id="3.40.50.800">
    <property type="entry name" value="Anticodon-binding domain"/>
    <property type="match status" value="1"/>
</dbReference>
<keyword evidence="7" id="KW-0648">Protein biosynthesis</keyword>
<dbReference type="EMBL" id="CP076749">
    <property type="protein sequence ID" value="QWW21991.1"/>
    <property type="molecule type" value="Genomic_DNA"/>
</dbReference>
<evidence type="ECO:0000256" key="1">
    <source>
        <dbReference type="ARBA" id="ARBA00004305"/>
    </source>
</evidence>
<evidence type="ECO:0000256" key="7">
    <source>
        <dbReference type="ARBA" id="ARBA00022917"/>
    </source>
</evidence>
<sequence length="591" mass="67199">MPPKRQLVKLKVSPEFLKTLPVFATPKAKRVKKVAEEKKSDKAGDGKHSSPGLDEPANARINTGSKELSTAGLTVHSVNANFALDKSGRPAKRWVRGTRQFKTFSGFKVKIKTWKHKSERGEKEKTEKTESKDGSPVIEPPSNSLPKQEDMNSPSTDPISSTQANHVISNKQLLYTTDRLTPGSIFFLPHGTRIFNKLVNFMKNQQTKYGFQEVISPLIYKNELWKQSGHWDNYKEDMFKVVGNDLSKEAIVEEGCRGHEDQHEYGLKPMNCPGHCLIFSKFDKSYSELPVRYSDFSSLHRNEASGALSGLTRVRRFHQDDGHIFCTLQQIHSEITNTINLIKDTYGVFGIDSAEIEFFLSTRPEKYIGEIETWDEAENQLRDVLNATAGHDGWQIREQDGAFYGPKIDILLKDAFDKKHQVGTIQLDFQLPSRFALQYTDKSGQKEQPIMIHRAVFGSLERFFAILLDHYQGAWPFWLNPRQALIVPVSEKHVEAAKDLQKQISGDIAFSDSVAPITGYNFYVDIDSRDESVGTRIKDAVQKKYSYILMIGDKDIEKGTVAVRTRESRKVSNMTPKELKELFVALERNYK</sequence>
<feature type="region of interest" description="Disordered" evidence="13">
    <location>
        <begin position="28"/>
        <end position="63"/>
    </location>
</feature>
<dbReference type="InterPro" id="IPR002314">
    <property type="entry name" value="aa-tRNA-synt_IIb"/>
</dbReference>
<accession>A0A8F2W1B6</accession>
<dbReference type="SUPFAM" id="SSF52954">
    <property type="entry name" value="Class II aaRS ABD-related"/>
    <property type="match status" value="1"/>
</dbReference>
<evidence type="ECO:0000256" key="5">
    <source>
        <dbReference type="ARBA" id="ARBA00022741"/>
    </source>
</evidence>
<evidence type="ECO:0000256" key="3">
    <source>
        <dbReference type="ARBA" id="ARBA00013163"/>
    </source>
</evidence>
<feature type="region of interest" description="Disordered" evidence="13">
    <location>
        <begin position="115"/>
        <end position="163"/>
    </location>
</feature>
<dbReference type="Pfam" id="PF08193">
    <property type="entry name" value="INO80_Ies4"/>
    <property type="match status" value="1"/>
</dbReference>
<evidence type="ECO:0000256" key="6">
    <source>
        <dbReference type="ARBA" id="ARBA00022840"/>
    </source>
</evidence>
<dbReference type="InterPro" id="IPR047246">
    <property type="entry name" value="ThrRS_anticodon"/>
</dbReference>
<dbReference type="GO" id="GO:0006338">
    <property type="term" value="P:chromatin remodeling"/>
    <property type="evidence" value="ECO:0007669"/>
    <property type="project" value="InterPro"/>
</dbReference>
<dbReference type="PANTHER" id="PTHR11451:SF50">
    <property type="entry name" value="THREONINE--TRNA LIGASE, MITOCHONDRIAL"/>
    <property type="match status" value="1"/>
</dbReference>
<evidence type="ECO:0000256" key="13">
    <source>
        <dbReference type="SAM" id="MobiDB-lite"/>
    </source>
</evidence>
<evidence type="ECO:0000256" key="11">
    <source>
        <dbReference type="ARBA" id="ARBA00031900"/>
    </source>
</evidence>
<dbReference type="PROSITE" id="PS50862">
    <property type="entry name" value="AA_TRNA_LIGASE_II"/>
    <property type="match status" value="1"/>
</dbReference>
<dbReference type="GO" id="GO:0031011">
    <property type="term" value="C:Ino80 complex"/>
    <property type="evidence" value="ECO:0007669"/>
    <property type="project" value="InterPro"/>
</dbReference>
<feature type="compositionally biased region" description="Basic and acidic residues" evidence="13">
    <location>
        <begin position="33"/>
        <end position="48"/>
    </location>
</feature>
<evidence type="ECO:0000313" key="15">
    <source>
        <dbReference type="EMBL" id="QWW21991.1"/>
    </source>
</evidence>
<dbReference type="Gene3D" id="3.30.930.10">
    <property type="entry name" value="Bira Bifunctional Protein, Domain 2"/>
    <property type="match status" value="1"/>
</dbReference>
<dbReference type="Proteomes" id="UP000825438">
    <property type="component" value="Chromosome I"/>
</dbReference>
<gene>
    <name evidence="15" type="ORF">CA7LBN_000737</name>
</gene>
<dbReference type="CDD" id="cd00860">
    <property type="entry name" value="ThrRS_anticodon"/>
    <property type="match status" value="1"/>
</dbReference>
<keyword evidence="6" id="KW-0067">ATP-binding</keyword>
<dbReference type="GO" id="GO:0070159">
    <property type="term" value="P:mitochondrial threonyl-tRNA aminoacylation"/>
    <property type="evidence" value="ECO:0007669"/>
    <property type="project" value="TreeGrafter"/>
</dbReference>
<dbReference type="Pfam" id="PF00587">
    <property type="entry name" value="tRNA-synt_2b"/>
    <property type="match status" value="1"/>
</dbReference>
<organism evidence="15">
    <name type="scientific">Candidozyma auris</name>
    <name type="common">Yeast</name>
    <name type="synonym">Candida auris</name>
    <dbReference type="NCBI Taxonomy" id="498019"/>
    <lineage>
        <taxon>Eukaryota</taxon>
        <taxon>Fungi</taxon>
        <taxon>Dikarya</taxon>
        <taxon>Ascomycota</taxon>
        <taxon>Saccharomycotina</taxon>
        <taxon>Pichiomycetes</taxon>
        <taxon>Metschnikowiaceae</taxon>
        <taxon>Candidozyma</taxon>
    </lineage>
</organism>
<dbReference type="NCBIfam" id="TIGR00418">
    <property type="entry name" value="thrS"/>
    <property type="match status" value="1"/>
</dbReference>
<dbReference type="SUPFAM" id="SSF55681">
    <property type="entry name" value="Class II aaRS and biotin synthetases"/>
    <property type="match status" value="1"/>
</dbReference>
<dbReference type="PRINTS" id="PR01047">
    <property type="entry name" value="TRNASYNTHTHR"/>
</dbReference>
<protein>
    <recommendedName>
        <fullName evidence="3">threonine--tRNA ligase</fullName>
        <ecNumber evidence="3">6.1.1.3</ecNumber>
    </recommendedName>
    <alternativeName>
        <fullName evidence="11">Threonyl-tRNA synthetase</fullName>
    </alternativeName>
</protein>
<reference evidence="15" key="1">
    <citation type="submission" date="2021-06" db="EMBL/GenBank/DDBJ databases">
        <title>Candida auris outbreak in lebanese hospital.</title>
        <authorList>
            <person name="Finianos M."/>
        </authorList>
    </citation>
    <scope>NUCLEOTIDE SEQUENCE</scope>
    <source>
        <strain evidence="15">CA7LBN</strain>
    </source>
</reference>
<dbReference type="GO" id="GO:0004829">
    <property type="term" value="F:threonine-tRNA ligase activity"/>
    <property type="evidence" value="ECO:0007669"/>
    <property type="project" value="UniProtKB-EC"/>
</dbReference>
<name>A0A8F2W1B6_CANAR</name>
<evidence type="ECO:0000256" key="2">
    <source>
        <dbReference type="ARBA" id="ARBA00008226"/>
    </source>
</evidence>
<evidence type="ECO:0000256" key="12">
    <source>
        <dbReference type="ARBA" id="ARBA00049515"/>
    </source>
</evidence>
<dbReference type="EC" id="6.1.1.3" evidence="3"/>
<dbReference type="AlphaFoldDB" id="A0A8F2W1B6"/>
<keyword evidence="10" id="KW-0030">Aminoacyl-tRNA synthetase</keyword>
<keyword evidence="8" id="KW-0809">Transit peptide</keyword>
<dbReference type="InterPro" id="IPR002320">
    <property type="entry name" value="Thr-tRNA-ligase_IIa"/>
</dbReference>
<dbReference type="InterPro" id="IPR036621">
    <property type="entry name" value="Anticodon-bd_dom_sf"/>
</dbReference>
<dbReference type="InterPro" id="IPR013175">
    <property type="entry name" value="INO80_su_Ies4"/>
</dbReference>
<comment type="similarity">
    <text evidence="2">Belongs to the class-II aminoacyl-tRNA synthetase family.</text>
</comment>
<dbReference type="PANTHER" id="PTHR11451">
    <property type="entry name" value="THREONINE-TRNA LIGASE"/>
    <property type="match status" value="1"/>
</dbReference>
<evidence type="ECO:0000256" key="9">
    <source>
        <dbReference type="ARBA" id="ARBA00023128"/>
    </source>
</evidence>
<dbReference type="FunFam" id="3.30.930.10:FF:000039">
    <property type="entry name" value="Threonyl-tRNA synthetase, mitochondrial"/>
    <property type="match status" value="1"/>
</dbReference>
<feature type="compositionally biased region" description="Polar residues" evidence="13">
    <location>
        <begin position="141"/>
        <end position="163"/>
    </location>
</feature>
<dbReference type="InterPro" id="IPR004154">
    <property type="entry name" value="Anticodon-bd"/>
</dbReference>
<dbReference type="InterPro" id="IPR006195">
    <property type="entry name" value="aa-tRNA-synth_II"/>
</dbReference>
<evidence type="ECO:0000256" key="4">
    <source>
        <dbReference type="ARBA" id="ARBA00022598"/>
    </source>
</evidence>
<dbReference type="GO" id="GO:0005759">
    <property type="term" value="C:mitochondrial matrix"/>
    <property type="evidence" value="ECO:0007669"/>
    <property type="project" value="UniProtKB-SubCell"/>
</dbReference>
<evidence type="ECO:0000256" key="10">
    <source>
        <dbReference type="ARBA" id="ARBA00023146"/>
    </source>
</evidence>
<keyword evidence="5" id="KW-0547">Nucleotide-binding</keyword>
<evidence type="ECO:0000256" key="8">
    <source>
        <dbReference type="ARBA" id="ARBA00022946"/>
    </source>
</evidence>
<feature type="domain" description="Aminoacyl-transfer RNA synthetases class-II family profile" evidence="14">
    <location>
        <begin position="177"/>
        <end position="476"/>
    </location>
</feature>
<keyword evidence="9" id="KW-0496">Mitochondrion</keyword>
<comment type="subcellular location">
    <subcellularLocation>
        <location evidence="1">Mitochondrion matrix</location>
    </subcellularLocation>
</comment>
<dbReference type="InterPro" id="IPR045864">
    <property type="entry name" value="aa-tRNA-synth_II/BPL/LPL"/>
</dbReference>
<dbReference type="Pfam" id="PF03129">
    <property type="entry name" value="HGTP_anticodon"/>
    <property type="match status" value="1"/>
</dbReference>
<keyword evidence="4" id="KW-0436">Ligase</keyword>
<proteinExistence type="inferred from homology"/>
<feature type="compositionally biased region" description="Basic and acidic residues" evidence="13">
    <location>
        <begin position="119"/>
        <end position="133"/>
    </location>
</feature>